<accession>A0A6C0EEC2</accession>
<organism evidence="1">
    <name type="scientific">viral metagenome</name>
    <dbReference type="NCBI Taxonomy" id="1070528"/>
    <lineage>
        <taxon>unclassified sequences</taxon>
        <taxon>metagenomes</taxon>
        <taxon>organismal metagenomes</taxon>
    </lineage>
</organism>
<proteinExistence type="predicted"/>
<reference evidence="1" key="1">
    <citation type="journal article" date="2020" name="Nature">
        <title>Giant virus diversity and host interactions through global metagenomics.</title>
        <authorList>
            <person name="Schulz F."/>
            <person name="Roux S."/>
            <person name="Paez-Espino D."/>
            <person name="Jungbluth S."/>
            <person name="Walsh D.A."/>
            <person name="Denef V.J."/>
            <person name="McMahon K.D."/>
            <person name="Konstantinidis K.T."/>
            <person name="Eloe-Fadrosh E.A."/>
            <person name="Kyrpides N.C."/>
            <person name="Woyke T."/>
        </authorList>
    </citation>
    <scope>NUCLEOTIDE SEQUENCE</scope>
    <source>
        <strain evidence="1">GVMAG-M-3300023179-33</strain>
    </source>
</reference>
<sequence>MKFLYRYIYNLYKKKVYSYYYLIKDQKKDEEYRTIFNKIGCVEGNRESLLDKVEKNNSFCRNQEGISYDYFLHFFSFKTPIL</sequence>
<dbReference type="AlphaFoldDB" id="A0A6C0EEC2"/>
<evidence type="ECO:0000313" key="1">
    <source>
        <dbReference type="EMBL" id="QHT27557.1"/>
    </source>
</evidence>
<protein>
    <submittedName>
        <fullName evidence="1">Uncharacterized protein</fullName>
    </submittedName>
</protein>
<name>A0A6C0EEC2_9ZZZZ</name>
<dbReference type="EMBL" id="MN739824">
    <property type="protein sequence ID" value="QHT27557.1"/>
    <property type="molecule type" value="Genomic_DNA"/>
</dbReference>